<evidence type="ECO:0000256" key="1">
    <source>
        <dbReference type="SAM" id="MobiDB-lite"/>
    </source>
</evidence>
<keyword evidence="5" id="KW-1185">Reference proteome</keyword>
<dbReference type="VEuPathDB" id="FungiDB:BD410DRAFT_838453"/>
<feature type="transmembrane region" description="Helical" evidence="2">
    <location>
        <begin position="225"/>
        <end position="249"/>
    </location>
</feature>
<keyword evidence="3" id="KW-0732">Signal</keyword>
<feature type="compositionally biased region" description="Low complexity" evidence="1">
    <location>
        <begin position="368"/>
        <end position="396"/>
    </location>
</feature>
<reference evidence="4 5" key="1">
    <citation type="submission" date="2018-06" db="EMBL/GenBank/DDBJ databases">
        <title>A transcriptomic atlas of mushroom development highlights an independent origin of complex multicellularity.</title>
        <authorList>
            <consortium name="DOE Joint Genome Institute"/>
            <person name="Krizsan K."/>
            <person name="Almasi E."/>
            <person name="Merenyi Z."/>
            <person name="Sahu N."/>
            <person name="Viragh M."/>
            <person name="Koszo T."/>
            <person name="Mondo S."/>
            <person name="Kiss B."/>
            <person name="Balint B."/>
            <person name="Kues U."/>
            <person name="Barry K."/>
            <person name="Hegedus J.C."/>
            <person name="Henrissat B."/>
            <person name="Johnson J."/>
            <person name="Lipzen A."/>
            <person name="Ohm R."/>
            <person name="Nagy I."/>
            <person name="Pangilinan J."/>
            <person name="Yan J."/>
            <person name="Xiong Y."/>
            <person name="Grigoriev I.V."/>
            <person name="Hibbett D.S."/>
            <person name="Nagy L.G."/>
        </authorList>
    </citation>
    <scope>NUCLEOTIDE SEQUENCE [LARGE SCALE GENOMIC DNA]</scope>
    <source>
        <strain evidence="4 5">SZMC22713</strain>
    </source>
</reference>
<protein>
    <recommendedName>
        <fullName evidence="6">Fibronectin type-III domain-containing protein</fullName>
    </recommendedName>
</protein>
<keyword evidence="2" id="KW-0472">Membrane</keyword>
<keyword evidence="2" id="KW-1133">Transmembrane helix</keyword>
<proteinExistence type="predicted"/>
<dbReference type="STRING" id="50990.A0A4Y7Q9L7"/>
<dbReference type="AlphaFoldDB" id="A0A4Y7Q9L7"/>
<gene>
    <name evidence="4" type="ORF">BD410DRAFT_838453</name>
</gene>
<evidence type="ECO:0000256" key="2">
    <source>
        <dbReference type="SAM" id="Phobius"/>
    </source>
</evidence>
<dbReference type="EMBL" id="ML170168">
    <property type="protein sequence ID" value="TDL23908.1"/>
    <property type="molecule type" value="Genomic_DNA"/>
</dbReference>
<feature type="region of interest" description="Disordered" evidence="1">
    <location>
        <begin position="319"/>
        <end position="396"/>
    </location>
</feature>
<evidence type="ECO:0000256" key="3">
    <source>
        <dbReference type="SAM" id="SignalP"/>
    </source>
</evidence>
<dbReference type="Proteomes" id="UP000294933">
    <property type="component" value="Unassembled WGS sequence"/>
</dbReference>
<evidence type="ECO:0008006" key="6">
    <source>
        <dbReference type="Google" id="ProtNLM"/>
    </source>
</evidence>
<feature type="chain" id="PRO_5021293828" description="Fibronectin type-III domain-containing protein" evidence="3">
    <location>
        <begin position="24"/>
        <end position="457"/>
    </location>
</feature>
<dbReference type="Gene3D" id="2.60.120.260">
    <property type="entry name" value="Galactose-binding domain-like"/>
    <property type="match status" value="1"/>
</dbReference>
<sequence length="457" mass="49435">MRFFGILLALLLARVATFTFVMAQTAPSIISNADPGLNFYPQYCPGLLLDNCTGGWSNTVLGNGATVKASNGPASPNDPLPSVNFTFLGSALELHTLQDPHGAVMLIQLDGHAWQFNSTLDSITQPPVTILNVTGLDPNVTHTLTVSWSNSSSSAGGQILYFDSLVIAGYGIPPNTSESNTTPPTSFSTSLPMSTLTAPADTASGLPLTQSNDQSSTVKRSWPPAYIATVVLIAALFAILVAISIFLFCRNRRLRSQLRVTPWSTGGTETPIPSDQFAPKRRHQIFSDFGLHRASGDNGELHVSPFRVSIYADIRRESRAPEDVENDGASQVPSSNRSSFTVPPPPRSHFSSSEPFRVLESQWDRTELPSSPTLTSTTDSPRYSSISGSTSTSTLQSGWQSKDLYTWDRGKITSPAHRTKGSVDCLMLNDALSFEHRNSFQIYGTPPPAYAFQTQSI</sequence>
<keyword evidence="2" id="KW-0812">Transmembrane</keyword>
<feature type="signal peptide" evidence="3">
    <location>
        <begin position="1"/>
        <end position="23"/>
    </location>
</feature>
<name>A0A4Y7Q9L7_9AGAM</name>
<organism evidence="4 5">
    <name type="scientific">Rickenella mellea</name>
    <dbReference type="NCBI Taxonomy" id="50990"/>
    <lineage>
        <taxon>Eukaryota</taxon>
        <taxon>Fungi</taxon>
        <taxon>Dikarya</taxon>
        <taxon>Basidiomycota</taxon>
        <taxon>Agaricomycotina</taxon>
        <taxon>Agaricomycetes</taxon>
        <taxon>Hymenochaetales</taxon>
        <taxon>Rickenellaceae</taxon>
        <taxon>Rickenella</taxon>
    </lineage>
</organism>
<feature type="compositionally biased region" description="Polar residues" evidence="1">
    <location>
        <begin position="328"/>
        <end position="341"/>
    </location>
</feature>
<accession>A0A4Y7Q9L7</accession>
<evidence type="ECO:0000313" key="5">
    <source>
        <dbReference type="Proteomes" id="UP000294933"/>
    </source>
</evidence>
<evidence type="ECO:0000313" key="4">
    <source>
        <dbReference type="EMBL" id="TDL23908.1"/>
    </source>
</evidence>